<proteinExistence type="predicted"/>
<evidence type="ECO:0000313" key="1">
    <source>
        <dbReference type="EMBL" id="KKN54101.1"/>
    </source>
</evidence>
<reference evidence="1" key="1">
    <citation type="journal article" date="2015" name="Nature">
        <title>Complex archaea that bridge the gap between prokaryotes and eukaryotes.</title>
        <authorList>
            <person name="Spang A."/>
            <person name="Saw J.H."/>
            <person name="Jorgensen S.L."/>
            <person name="Zaremba-Niedzwiedzka K."/>
            <person name="Martijn J."/>
            <person name="Lind A.E."/>
            <person name="van Eijk R."/>
            <person name="Schleper C."/>
            <person name="Guy L."/>
            <person name="Ettema T.J."/>
        </authorList>
    </citation>
    <scope>NUCLEOTIDE SEQUENCE</scope>
</reference>
<gene>
    <name evidence="1" type="ORF">LCGC14_0595950</name>
</gene>
<dbReference type="AlphaFoldDB" id="A0A0F9TY83"/>
<name>A0A0F9TY83_9ZZZZ</name>
<comment type="caution">
    <text evidence="1">The sequence shown here is derived from an EMBL/GenBank/DDBJ whole genome shotgun (WGS) entry which is preliminary data.</text>
</comment>
<protein>
    <submittedName>
        <fullName evidence="1">Uncharacterized protein</fullName>
    </submittedName>
</protein>
<dbReference type="EMBL" id="LAZR01000943">
    <property type="protein sequence ID" value="KKN54101.1"/>
    <property type="molecule type" value="Genomic_DNA"/>
</dbReference>
<organism evidence="1">
    <name type="scientific">marine sediment metagenome</name>
    <dbReference type="NCBI Taxonomy" id="412755"/>
    <lineage>
        <taxon>unclassified sequences</taxon>
        <taxon>metagenomes</taxon>
        <taxon>ecological metagenomes</taxon>
    </lineage>
</organism>
<sequence>MESEIRHENTIIKNKYFITDQEPDIIISKLNKAISKIFDNFEPVNSKV</sequence>
<accession>A0A0F9TY83</accession>